<dbReference type="ESTHER" id="9rhob-b7qw49">
    <property type="family name" value="BioG_Pimeloyl-ACP-methyl-esterase"/>
</dbReference>
<dbReference type="STRING" id="481446.NIT7645_00679"/>
<accession>A0A0H5D3V0</accession>
<dbReference type="InterPro" id="IPR007398">
    <property type="entry name" value="BioG"/>
</dbReference>
<keyword evidence="2" id="KW-1185">Reference proteome</keyword>
<dbReference type="InterPro" id="IPR029058">
    <property type="entry name" value="AB_hydrolase_fold"/>
</dbReference>
<sequence length="206" mass="22740">MEIRWLKQNKAADVIVVFGGWAVGPDVFAHLAGPQDLLFASDYRNLDAELPDLSGYQSVTLVAWSFGVAAYAHWQKGRTDPFDRKIAVNGTLAPVDEARGIPPAVLAKTAEGLSEQSFAQFLRRTFNAPQPPRSIDVEARRAELHAVAARGPAPAVTFDQVWLSGRDRIFPPVNQHRAWDGATLRELPTAAHAPFDQFDSWQGVIW</sequence>
<gene>
    <name evidence="1" type="ORF">NIT7321_02282</name>
</gene>
<dbReference type="Pfam" id="PF04301">
    <property type="entry name" value="BioG"/>
    <property type="match status" value="1"/>
</dbReference>
<dbReference type="RefSeq" id="WP_050673538.1">
    <property type="nucleotide sequence ID" value="NZ_CVRL01000033.1"/>
</dbReference>
<evidence type="ECO:0000313" key="2">
    <source>
        <dbReference type="Proteomes" id="UP000043764"/>
    </source>
</evidence>
<protein>
    <recommendedName>
        <fullName evidence="3">Biotin synthesis protein BioG</fullName>
    </recommendedName>
</protein>
<evidence type="ECO:0008006" key="3">
    <source>
        <dbReference type="Google" id="ProtNLM"/>
    </source>
</evidence>
<organism evidence="1 2">
    <name type="scientific">Phaeobacter italicus</name>
    <dbReference type="NCBI Taxonomy" id="481446"/>
    <lineage>
        <taxon>Bacteria</taxon>
        <taxon>Pseudomonadati</taxon>
        <taxon>Pseudomonadota</taxon>
        <taxon>Alphaproteobacteria</taxon>
        <taxon>Rhodobacterales</taxon>
        <taxon>Roseobacteraceae</taxon>
        <taxon>Phaeobacter</taxon>
    </lineage>
</organism>
<dbReference type="EMBL" id="CVRL01000033">
    <property type="protein sequence ID" value="CRL11418.1"/>
    <property type="molecule type" value="Genomic_DNA"/>
</dbReference>
<name>A0A0H5D3V0_9RHOB</name>
<dbReference type="AlphaFoldDB" id="A0A0H5D3V0"/>
<reference evidence="2" key="1">
    <citation type="submission" date="2015-05" db="EMBL/GenBank/DDBJ databases">
        <authorList>
            <person name="Rodrigo-Torres Lidia"/>
            <person name="Arahal R.David."/>
        </authorList>
    </citation>
    <scope>NUCLEOTIDE SEQUENCE [LARGE SCALE GENOMIC DNA]</scope>
    <source>
        <strain evidence="2">CECT 7321</strain>
    </source>
</reference>
<dbReference type="Proteomes" id="UP000043764">
    <property type="component" value="Unassembled WGS sequence"/>
</dbReference>
<dbReference type="Gene3D" id="3.40.50.1820">
    <property type="entry name" value="alpha/beta hydrolase"/>
    <property type="match status" value="1"/>
</dbReference>
<dbReference type="SUPFAM" id="SSF53474">
    <property type="entry name" value="alpha/beta-Hydrolases"/>
    <property type="match status" value="1"/>
</dbReference>
<evidence type="ECO:0000313" key="1">
    <source>
        <dbReference type="EMBL" id="CRL11418.1"/>
    </source>
</evidence>
<proteinExistence type="predicted"/>